<dbReference type="InParanoid" id="Q22MA2"/>
<dbReference type="Proteomes" id="UP000009168">
    <property type="component" value="Unassembled WGS sequence"/>
</dbReference>
<dbReference type="InterPro" id="IPR011992">
    <property type="entry name" value="EF-hand-dom_pair"/>
</dbReference>
<dbReference type="SUPFAM" id="SSF47473">
    <property type="entry name" value="EF-hand"/>
    <property type="match status" value="1"/>
</dbReference>
<dbReference type="EMBL" id="GG662720">
    <property type="protein sequence ID" value="EAR86522.1"/>
    <property type="molecule type" value="Genomic_DNA"/>
</dbReference>
<accession>Q22MA2</accession>
<evidence type="ECO:0000313" key="1">
    <source>
        <dbReference type="EMBL" id="EAR86522.1"/>
    </source>
</evidence>
<proteinExistence type="predicted"/>
<name>Q22MA2_TETTS</name>
<gene>
    <name evidence="1" type="ORF">TTHERM_00037170</name>
</gene>
<dbReference type="Gene3D" id="1.10.238.10">
    <property type="entry name" value="EF-hand"/>
    <property type="match status" value="1"/>
</dbReference>
<organism evidence="1 2">
    <name type="scientific">Tetrahymena thermophila (strain SB210)</name>
    <dbReference type="NCBI Taxonomy" id="312017"/>
    <lineage>
        <taxon>Eukaryota</taxon>
        <taxon>Sar</taxon>
        <taxon>Alveolata</taxon>
        <taxon>Ciliophora</taxon>
        <taxon>Intramacronucleata</taxon>
        <taxon>Oligohymenophorea</taxon>
        <taxon>Hymenostomatida</taxon>
        <taxon>Tetrahymenina</taxon>
        <taxon>Tetrahymenidae</taxon>
        <taxon>Tetrahymena</taxon>
    </lineage>
</organism>
<keyword evidence="2" id="KW-1185">Reference proteome</keyword>
<evidence type="ECO:0000313" key="2">
    <source>
        <dbReference type="Proteomes" id="UP000009168"/>
    </source>
</evidence>
<reference evidence="2" key="1">
    <citation type="journal article" date="2006" name="PLoS Biol.">
        <title>Macronuclear genome sequence of the ciliate Tetrahymena thermophila, a model eukaryote.</title>
        <authorList>
            <person name="Eisen J.A."/>
            <person name="Coyne R.S."/>
            <person name="Wu M."/>
            <person name="Wu D."/>
            <person name="Thiagarajan M."/>
            <person name="Wortman J.R."/>
            <person name="Badger J.H."/>
            <person name="Ren Q."/>
            <person name="Amedeo P."/>
            <person name="Jones K.M."/>
            <person name="Tallon L.J."/>
            <person name="Delcher A.L."/>
            <person name="Salzberg S.L."/>
            <person name="Silva J.C."/>
            <person name="Haas B.J."/>
            <person name="Majoros W.H."/>
            <person name="Farzad M."/>
            <person name="Carlton J.M."/>
            <person name="Smith R.K. Jr."/>
            <person name="Garg J."/>
            <person name="Pearlman R.E."/>
            <person name="Karrer K.M."/>
            <person name="Sun L."/>
            <person name="Manning G."/>
            <person name="Elde N.C."/>
            <person name="Turkewitz A.P."/>
            <person name="Asai D.J."/>
            <person name="Wilkes D.E."/>
            <person name="Wang Y."/>
            <person name="Cai H."/>
            <person name="Collins K."/>
            <person name="Stewart B.A."/>
            <person name="Lee S.R."/>
            <person name="Wilamowska K."/>
            <person name="Weinberg Z."/>
            <person name="Ruzzo W.L."/>
            <person name="Wloga D."/>
            <person name="Gaertig J."/>
            <person name="Frankel J."/>
            <person name="Tsao C.-C."/>
            <person name="Gorovsky M.A."/>
            <person name="Keeling P.J."/>
            <person name="Waller R.F."/>
            <person name="Patron N.J."/>
            <person name="Cherry J.M."/>
            <person name="Stover N.A."/>
            <person name="Krieger C.J."/>
            <person name="del Toro C."/>
            <person name="Ryder H.F."/>
            <person name="Williamson S.C."/>
            <person name="Barbeau R.A."/>
            <person name="Hamilton E.P."/>
            <person name="Orias E."/>
        </authorList>
    </citation>
    <scope>NUCLEOTIDE SEQUENCE [LARGE SCALE GENOMIC DNA]</scope>
    <source>
        <strain evidence="2">SB210</strain>
    </source>
</reference>
<dbReference type="GeneID" id="7844741"/>
<evidence type="ECO:0008006" key="3">
    <source>
        <dbReference type="Google" id="ProtNLM"/>
    </source>
</evidence>
<dbReference type="HOGENOM" id="CLU_1437130_0_0_1"/>
<dbReference type="AlphaFoldDB" id="Q22MA2"/>
<sequence length="189" mass="22173">MLDPTKSTLDLLKTAKNQFQKYDTQKIGTITSLACIDALEHMFSQDITQTDIKEIKSSIDEKVDPREFGNLVMKLKSNKKKIPPTPLDEEFIIENFTINEIKLLKRSWEKFDETEGFLNFESTRKCIEYTLTHYKNSKNNDSEIKKFFINKAAEGKEKISYSEYLNFISHFIKYRKLSYKKPTCSCFGF</sequence>
<dbReference type="RefSeq" id="XP_977118.1">
    <property type="nucleotide sequence ID" value="XM_972025.3"/>
</dbReference>
<protein>
    <recommendedName>
        <fullName evidence="3">EF hand protein</fullName>
    </recommendedName>
</protein>
<dbReference type="KEGG" id="tet:TTHERM_00037170"/>